<evidence type="ECO:0000313" key="10">
    <source>
        <dbReference type="EMBL" id="CAK9179476.1"/>
    </source>
</evidence>
<dbReference type="PROSITE" id="PS50294">
    <property type="entry name" value="WD_REPEATS_REGION"/>
    <property type="match status" value="1"/>
</dbReference>
<evidence type="ECO:0000313" key="11">
    <source>
        <dbReference type="Proteomes" id="UP001642360"/>
    </source>
</evidence>
<evidence type="ECO:0000256" key="2">
    <source>
        <dbReference type="ARBA" id="ARBA00005434"/>
    </source>
</evidence>
<dbReference type="InterPro" id="IPR050853">
    <property type="entry name" value="WD_repeat_DNA-damage-binding"/>
</dbReference>
<keyword evidence="11" id="KW-1185">Reference proteome</keyword>
<dbReference type="GO" id="GO:0003677">
    <property type="term" value="F:DNA binding"/>
    <property type="evidence" value="ECO:0007669"/>
    <property type="project" value="UniProtKB-KW"/>
</dbReference>
<evidence type="ECO:0000256" key="9">
    <source>
        <dbReference type="SAM" id="MobiDB-lite"/>
    </source>
</evidence>
<feature type="repeat" description="WD" evidence="8">
    <location>
        <begin position="328"/>
        <end position="363"/>
    </location>
</feature>
<evidence type="ECO:0000256" key="4">
    <source>
        <dbReference type="ARBA" id="ARBA00022574"/>
    </source>
</evidence>
<keyword evidence="6" id="KW-0227">DNA damage</keyword>
<accession>A0ABC8UF47</accession>
<dbReference type="InterPro" id="IPR036322">
    <property type="entry name" value="WD40_repeat_dom_sf"/>
</dbReference>
<dbReference type="PANTHER" id="PTHR14773">
    <property type="entry name" value="WD REPEAT-CONTAINING PROTEIN 76"/>
    <property type="match status" value="1"/>
</dbReference>
<keyword evidence="4 8" id="KW-0853">WD repeat</keyword>
<evidence type="ECO:0000256" key="7">
    <source>
        <dbReference type="ARBA" id="ARBA00023125"/>
    </source>
</evidence>
<dbReference type="InterPro" id="IPR019775">
    <property type="entry name" value="WD40_repeat_CS"/>
</dbReference>
<dbReference type="GO" id="GO:0006974">
    <property type="term" value="P:DNA damage response"/>
    <property type="evidence" value="ECO:0007669"/>
    <property type="project" value="UniProtKB-KW"/>
</dbReference>
<evidence type="ECO:0000256" key="6">
    <source>
        <dbReference type="ARBA" id="ARBA00022763"/>
    </source>
</evidence>
<dbReference type="FunFam" id="2.130.10.10:FF:000180">
    <property type="entry name" value="WD repeat-containing protein 76"/>
    <property type="match status" value="1"/>
</dbReference>
<gene>
    <name evidence="10" type="ORF">ILEXP_LOCUS49411</name>
</gene>
<dbReference type="InterPro" id="IPR001680">
    <property type="entry name" value="WD40_rpt"/>
</dbReference>
<proteinExistence type="inferred from homology"/>
<organism evidence="10 11">
    <name type="scientific">Ilex paraguariensis</name>
    <name type="common">yerba mate</name>
    <dbReference type="NCBI Taxonomy" id="185542"/>
    <lineage>
        <taxon>Eukaryota</taxon>
        <taxon>Viridiplantae</taxon>
        <taxon>Streptophyta</taxon>
        <taxon>Embryophyta</taxon>
        <taxon>Tracheophyta</taxon>
        <taxon>Spermatophyta</taxon>
        <taxon>Magnoliopsida</taxon>
        <taxon>eudicotyledons</taxon>
        <taxon>Gunneridae</taxon>
        <taxon>Pentapetalae</taxon>
        <taxon>asterids</taxon>
        <taxon>campanulids</taxon>
        <taxon>Aquifoliales</taxon>
        <taxon>Aquifoliaceae</taxon>
        <taxon>Ilex</taxon>
    </lineage>
</organism>
<dbReference type="InterPro" id="IPR015943">
    <property type="entry name" value="WD40/YVTN_repeat-like_dom_sf"/>
</dbReference>
<dbReference type="SUPFAM" id="SSF50978">
    <property type="entry name" value="WD40 repeat-like"/>
    <property type="match status" value="1"/>
</dbReference>
<reference evidence="10 11" key="1">
    <citation type="submission" date="2024-02" db="EMBL/GenBank/DDBJ databases">
        <authorList>
            <person name="Vignale AGUSTIN F."/>
            <person name="Sosa J E."/>
            <person name="Modenutti C."/>
        </authorList>
    </citation>
    <scope>NUCLEOTIDE SEQUENCE [LARGE SCALE GENOMIC DNA]</scope>
</reference>
<evidence type="ECO:0000256" key="8">
    <source>
        <dbReference type="PROSITE-ProRule" id="PRU00221"/>
    </source>
</evidence>
<evidence type="ECO:0000256" key="5">
    <source>
        <dbReference type="ARBA" id="ARBA00022737"/>
    </source>
</evidence>
<comment type="function">
    <text evidence="1">Specifically binds 5-hydroxymethylcytosine (5hmC), suggesting that it acts as a specific reader of 5hmC.</text>
</comment>
<dbReference type="Pfam" id="PF00400">
    <property type="entry name" value="WD40"/>
    <property type="match status" value="2"/>
</dbReference>
<feature type="region of interest" description="Disordered" evidence="9">
    <location>
        <begin position="28"/>
        <end position="62"/>
    </location>
</feature>
<dbReference type="AlphaFoldDB" id="A0ABC8UF47"/>
<evidence type="ECO:0000256" key="3">
    <source>
        <dbReference type="ARBA" id="ARBA00021234"/>
    </source>
</evidence>
<dbReference type="SMART" id="SM00320">
    <property type="entry name" value="WD40"/>
    <property type="match status" value="5"/>
</dbReference>
<dbReference type="PROSITE" id="PS50082">
    <property type="entry name" value="WD_REPEATS_2"/>
    <property type="match status" value="1"/>
</dbReference>
<keyword evidence="7" id="KW-0238">DNA-binding</keyword>
<dbReference type="PANTHER" id="PTHR14773:SF0">
    <property type="entry name" value="WD REPEAT-CONTAINING PROTEIN 76"/>
    <property type="match status" value="1"/>
</dbReference>
<evidence type="ECO:0000256" key="1">
    <source>
        <dbReference type="ARBA" id="ARBA00002530"/>
    </source>
</evidence>
<sequence>MEPQKLTEYERRRLENIKKNEEMLASLKVNSRLNDLSAATKRQRAQTKSYKNSPEKKSKTETPIVIRRSLRARGMPPNASTADGLKDGFDETTLKIPRQAHMMPKKSRPVMGTITISDAYIGTEWDKKLIDKILSVSKKSQLSCIGGVKEETDGGFSDLAVGVSENEGTGCPEMKNKLLGSIDVEKLALEPENVARVVPGRIMSVRFFPTADMTTIVVGNKYGNVGFWNVDAEKEDGDGIYVYQPHSAPVSGISLQPFLLSKMFTSCYDGFIRLMDVEKEVFDLVYSSEYAIFSISQRPDDVRSLYFGEGPGELNIWDERAGKSSFSFKLHEDKINTIDFSSENSNIMATSSTDGTASIWDLRKIDSNKLKSLKTISHKRAVYSAYFSPSGSCLATTSVDDIVGIVSGANYEDISMIYHYNQTGRWISTFRAIWGWDDSYIFIGNMRRGVDVLSSISRNIIATLQSEHMSAIPCRFDAHPYKVGMLAGATSGGQVYIWTLD</sequence>
<dbReference type="PROSITE" id="PS00678">
    <property type="entry name" value="WD_REPEATS_1"/>
    <property type="match status" value="1"/>
</dbReference>
<dbReference type="Gene3D" id="2.130.10.10">
    <property type="entry name" value="YVTN repeat-like/Quinoprotein amine dehydrogenase"/>
    <property type="match status" value="1"/>
</dbReference>
<name>A0ABC8UF47_9AQUA</name>
<protein>
    <recommendedName>
        <fullName evidence="3">WD repeat-containing protein 76</fullName>
    </recommendedName>
</protein>
<comment type="similarity">
    <text evidence="2">Belongs to the WD repeat DDB2/WDR76 family.</text>
</comment>
<comment type="caution">
    <text evidence="10">The sequence shown here is derived from an EMBL/GenBank/DDBJ whole genome shotgun (WGS) entry which is preliminary data.</text>
</comment>
<dbReference type="EMBL" id="CAUOFW020007503">
    <property type="protein sequence ID" value="CAK9179476.1"/>
    <property type="molecule type" value="Genomic_DNA"/>
</dbReference>
<dbReference type="Proteomes" id="UP001642360">
    <property type="component" value="Unassembled WGS sequence"/>
</dbReference>
<keyword evidence="5" id="KW-0677">Repeat</keyword>